<reference evidence="2" key="1">
    <citation type="journal article" date="1999" name="Genome">
        <title>Sequence analysis of a rice BAC covering the syntenous barley Rpg1 region.</title>
        <authorList>
            <person name="Han F."/>
            <person name="Kilian A."/>
            <person name="Chen J.P."/>
            <person name="Kudrna D."/>
            <person name="Steffenson B."/>
            <person name="Yamamoto K."/>
            <person name="Matsumoto T."/>
            <person name="Sasaki T."/>
            <person name="Kleinhofs A."/>
        </authorList>
    </citation>
    <scope>NUCLEOTIDE SEQUENCE</scope>
</reference>
<feature type="region of interest" description="Disordered" evidence="1">
    <location>
        <begin position="111"/>
        <end position="187"/>
    </location>
</feature>
<feature type="compositionally biased region" description="Polar residues" evidence="1">
    <location>
        <begin position="160"/>
        <end position="172"/>
    </location>
</feature>
<accession>Q9SPP4</accession>
<organism evidence="2">
    <name type="scientific">Oryza sativa</name>
    <name type="common">Rice</name>
    <dbReference type="NCBI Taxonomy" id="4530"/>
    <lineage>
        <taxon>Eukaryota</taxon>
        <taxon>Viridiplantae</taxon>
        <taxon>Streptophyta</taxon>
        <taxon>Embryophyta</taxon>
        <taxon>Tracheophyta</taxon>
        <taxon>Spermatophyta</taxon>
        <taxon>Magnoliopsida</taxon>
        <taxon>Liliopsida</taxon>
        <taxon>Poales</taxon>
        <taxon>Poaceae</taxon>
        <taxon>BOP clade</taxon>
        <taxon>Oryzoideae</taxon>
        <taxon>Oryzeae</taxon>
        <taxon>Oryzinae</taxon>
        <taxon>Oryza</taxon>
    </lineage>
</organism>
<evidence type="ECO:0000313" key="2">
    <source>
        <dbReference type="EMBL" id="AAF00138.1"/>
    </source>
</evidence>
<dbReference type="AlphaFoldDB" id="Q9SPP4"/>
<name>Q9SPP4_ORYSA</name>
<dbReference type="EMBL" id="AF149806">
    <property type="protein sequence ID" value="AAF00138.1"/>
    <property type="molecule type" value="Genomic_DNA"/>
</dbReference>
<evidence type="ECO:0000256" key="1">
    <source>
        <dbReference type="SAM" id="MobiDB-lite"/>
    </source>
</evidence>
<protein>
    <submittedName>
        <fullName evidence="2">Uncharacterized protein</fullName>
    </submittedName>
</protein>
<sequence length="324" mass="35855">QQIARNPAAANPPFPRLASPLIQAPAPADPPHRAPRVSTAMPFSYCYFNKLLASIDPVRRHAHVSISHRRNMKISYSRDFMISVGETDRCKKLPQGFDASLLRLMNDETFGSSEFSNEDRAEEERKRRGMMRKEQHKALQEKKNGPEIEKENSGHDIISLLQTPSERTATTAKSEKPDGSAISSAYQEDTAKTSSVLSASTARPLVPPGFSNAFVEKKLQPQSSNISLEPKVQIMTLFEMLEQHNHADIEPAPIMMTCEDLEQAMLAQVATSSNSNQKNVVQEHQLVVDEPIATQKVAVDNHASQHLLSLLTKSTDNKGSSSFG</sequence>
<proteinExistence type="predicted"/>
<dbReference type="PANTHER" id="PTHR34802">
    <property type="entry name" value="CHORISMATE SYNTHASE"/>
    <property type="match status" value="1"/>
</dbReference>
<feature type="compositionally biased region" description="Basic and acidic residues" evidence="1">
    <location>
        <begin position="117"/>
        <end position="154"/>
    </location>
</feature>
<feature type="region of interest" description="Disordered" evidence="1">
    <location>
        <begin position="1"/>
        <end position="35"/>
    </location>
</feature>
<dbReference type="PANTHER" id="PTHR34802:SF1">
    <property type="entry name" value="CHORISMATE SYNTHASE"/>
    <property type="match status" value="1"/>
</dbReference>
<feature type="non-terminal residue" evidence="2">
    <location>
        <position position="1"/>
    </location>
</feature>